<name>A0AA39GFF6_SARSR</name>
<dbReference type="Proteomes" id="UP001175261">
    <property type="component" value="Unassembled WGS sequence"/>
</dbReference>
<sequence>MIFLQDNQRPVEPYIRDLDKAKTVQNGVEKSLGQIATETYCLTFEDIRCILRAGLNPRSCADLDAAKALLQSGTHYKNEKGEQKQSLPDFISVMGGFSSVVGSVVKSQSPHSIEGKPGVHVELELTLSAYVDNRNPDDVPRLWGEVGKVLDSFTVEQRKLICEKVTKELVAGMKKVSQGPRTYLVMAPAQTMMSTDKDGYGGFGKTGGLSMKRDEADFDRSVIIDSSGQSSEVACVPARLVWAFAEHAERLAHFHESRPLYGHVLSG</sequence>
<proteinExistence type="predicted"/>
<reference evidence="1" key="1">
    <citation type="submission" date="2022-10" db="EMBL/GenBank/DDBJ databases">
        <title>Determination and structural analysis of whole genome sequence of Sarocladium strictum F4-1.</title>
        <authorList>
            <person name="Hu L."/>
            <person name="Jiang Y."/>
        </authorList>
    </citation>
    <scope>NUCLEOTIDE SEQUENCE</scope>
    <source>
        <strain evidence="1">F4-1</strain>
    </source>
</reference>
<protein>
    <submittedName>
        <fullName evidence="1">Uncharacterized protein</fullName>
    </submittedName>
</protein>
<keyword evidence="2" id="KW-1185">Reference proteome</keyword>
<dbReference type="EMBL" id="JAPDFR010000006">
    <property type="protein sequence ID" value="KAK0385569.1"/>
    <property type="molecule type" value="Genomic_DNA"/>
</dbReference>
<evidence type="ECO:0000313" key="1">
    <source>
        <dbReference type="EMBL" id="KAK0385569.1"/>
    </source>
</evidence>
<evidence type="ECO:0000313" key="2">
    <source>
        <dbReference type="Proteomes" id="UP001175261"/>
    </source>
</evidence>
<comment type="caution">
    <text evidence="1">The sequence shown here is derived from an EMBL/GenBank/DDBJ whole genome shotgun (WGS) entry which is preliminary data.</text>
</comment>
<accession>A0AA39GFF6</accession>
<organism evidence="1 2">
    <name type="scientific">Sarocladium strictum</name>
    <name type="common">Black bundle disease fungus</name>
    <name type="synonym">Acremonium strictum</name>
    <dbReference type="NCBI Taxonomy" id="5046"/>
    <lineage>
        <taxon>Eukaryota</taxon>
        <taxon>Fungi</taxon>
        <taxon>Dikarya</taxon>
        <taxon>Ascomycota</taxon>
        <taxon>Pezizomycotina</taxon>
        <taxon>Sordariomycetes</taxon>
        <taxon>Hypocreomycetidae</taxon>
        <taxon>Hypocreales</taxon>
        <taxon>Sarocladiaceae</taxon>
        <taxon>Sarocladium</taxon>
    </lineage>
</organism>
<gene>
    <name evidence="1" type="ORF">NLU13_6747</name>
</gene>
<dbReference type="AlphaFoldDB" id="A0AA39GFF6"/>